<proteinExistence type="predicted"/>
<accession>A0A1Y2LX86</accession>
<sequence>MARTMLTTKRKASVSTSERPKKRAAVALSSDGRPAKWTHGGQGKKTEQDGNIKQDRKVKTAEDEIHEIVANAKAAAKGSRLRRESRSTHASKNGVAKKVELRQISERDDTEDSEDFEEHNDEEDEDYQPNDDKEDDDKEDDDKRYEDKEDGDKGDDERSYDDRSDEGSDYGGDYGVDPELAGRDFEAEDDEEGKYYELDAAPRSTAKKTQTPEYHSENKIRRILKERHMDGQKQCLVDWYPSWTSRSSLPASLLDEWTKKNIVPKVQPPKNDDEDALMWQLIQGLLHKFGEYMYPDPSQGDTRSAAGELATQLFRNADWKFHHNPANLRHLSRQQIVHKEEDATAAHTLRRVFIDALRQNHDHPWDRLADHDYDDILVQYTGDIATPPIPHAPQPLAGVPIHSLIWPLLGQLWDLLSPSYDGAYLDRAELPRTSTRCRSSWAGSSRRVPIFSRSRVRWRLSRCFAGGMRAAQGYVREVSGGFNGIAWREKMNGRREYRTGSVERGQSGAGVRKRKMVYEESRESGAGGKRRKPASKGVWACRLH</sequence>
<name>A0A1Y2LX86_EPING</name>
<protein>
    <submittedName>
        <fullName evidence="2">Uncharacterized protein</fullName>
    </submittedName>
</protein>
<evidence type="ECO:0000313" key="3">
    <source>
        <dbReference type="Proteomes" id="UP000193240"/>
    </source>
</evidence>
<keyword evidence="3" id="KW-1185">Reference proteome</keyword>
<feature type="compositionally biased region" description="Acidic residues" evidence="1">
    <location>
        <begin position="108"/>
        <end position="140"/>
    </location>
</feature>
<feature type="compositionally biased region" description="Basic and acidic residues" evidence="1">
    <location>
        <begin position="141"/>
        <end position="166"/>
    </location>
</feature>
<dbReference type="InParanoid" id="A0A1Y2LX86"/>
<feature type="compositionally biased region" description="Basic and acidic residues" evidence="1">
    <location>
        <begin position="97"/>
        <end position="107"/>
    </location>
</feature>
<dbReference type="AlphaFoldDB" id="A0A1Y2LX86"/>
<evidence type="ECO:0000256" key="1">
    <source>
        <dbReference type="SAM" id="MobiDB-lite"/>
    </source>
</evidence>
<dbReference type="Proteomes" id="UP000193240">
    <property type="component" value="Unassembled WGS sequence"/>
</dbReference>
<feature type="compositionally biased region" description="Basic and acidic residues" evidence="1">
    <location>
        <begin position="44"/>
        <end position="67"/>
    </location>
</feature>
<feature type="region of interest" description="Disordered" evidence="1">
    <location>
        <begin position="1"/>
        <end position="217"/>
    </location>
</feature>
<gene>
    <name evidence="2" type="ORF">B5807_07392</name>
</gene>
<dbReference type="EMBL" id="KZ107848">
    <property type="protein sequence ID" value="OSS47588.1"/>
    <property type="molecule type" value="Genomic_DNA"/>
</dbReference>
<reference evidence="2 3" key="1">
    <citation type="journal article" date="2017" name="Genome Announc.">
        <title>Genome sequence of the saprophytic ascomycete Epicoccum nigrum ICMP 19927 strain isolated from New Zealand.</title>
        <authorList>
            <person name="Fokin M."/>
            <person name="Fleetwood D."/>
            <person name="Weir B.S."/>
            <person name="Villas-Boas S.G."/>
        </authorList>
    </citation>
    <scope>NUCLEOTIDE SEQUENCE [LARGE SCALE GENOMIC DNA]</scope>
    <source>
        <strain evidence="2 3">ICMP 19927</strain>
    </source>
</reference>
<organism evidence="2 3">
    <name type="scientific">Epicoccum nigrum</name>
    <name type="common">Soil fungus</name>
    <name type="synonym">Epicoccum purpurascens</name>
    <dbReference type="NCBI Taxonomy" id="105696"/>
    <lineage>
        <taxon>Eukaryota</taxon>
        <taxon>Fungi</taxon>
        <taxon>Dikarya</taxon>
        <taxon>Ascomycota</taxon>
        <taxon>Pezizomycotina</taxon>
        <taxon>Dothideomycetes</taxon>
        <taxon>Pleosporomycetidae</taxon>
        <taxon>Pleosporales</taxon>
        <taxon>Pleosporineae</taxon>
        <taxon>Didymellaceae</taxon>
        <taxon>Epicoccum</taxon>
    </lineage>
</organism>
<evidence type="ECO:0000313" key="2">
    <source>
        <dbReference type="EMBL" id="OSS47588.1"/>
    </source>
</evidence>